<evidence type="ECO:0000313" key="1">
    <source>
        <dbReference type="EMBL" id="SCF46850.1"/>
    </source>
</evidence>
<dbReference type="EMBL" id="FMCX01000015">
    <property type="protein sequence ID" value="SCF46850.1"/>
    <property type="molecule type" value="Genomic_DNA"/>
</dbReference>
<sequence>MSALSPSASGTLGRYESLVAKGVIRLRTTTMSDIPRYDVRLDFSPLELLLTEREDDQR</sequence>
<organism evidence="1 2">
    <name type="scientific">Micromonospora mirobrigensis</name>
    <dbReference type="NCBI Taxonomy" id="262898"/>
    <lineage>
        <taxon>Bacteria</taxon>
        <taxon>Bacillati</taxon>
        <taxon>Actinomycetota</taxon>
        <taxon>Actinomycetes</taxon>
        <taxon>Micromonosporales</taxon>
        <taxon>Micromonosporaceae</taxon>
        <taxon>Micromonospora</taxon>
    </lineage>
</organism>
<gene>
    <name evidence="1" type="ORF">GA0070564_1154</name>
</gene>
<name>A0A1C5ANR9_9ACTN</name>
<reference evidence="2" key="1">
    <citation type="submission" date="2016-06" db="EMBL/GenBank/DDBJ databases">
        <authorList>
            <person name="Varghese N."/>
            <person name="Submissions Spin"/>
        </authorList>
    </citation>
    <scope>NUCLEOTIDE SEQUENCE [LARGE SCALE GENOMIC DNA]</scope>
    <source>
        <strain evidence="2">DSM 44830</strain>
    </source>
</reference>
<dbReference type="STRING" id="262898.GA0070564_1154"/>
<proteinExistence type="predicted"/>
<keyword evidence="2" id="KW-1185">Reference proteome</keyword>
<protein>
    <submittedName>
        <fullName evidence="1">Uncharacterized protein</fullName>
    </submittedName>
</protein>
<dbReference type="AlphaFoldDB" id="A0A1C5ANR9"/>
<evidence type="ECO:0000313" key="2">
    <source>
        <dbReference type="Proteomes" id="UP000199504"/>
    </source>
</evidence>
<accession>A0A1C5ANR9</accession>
<dbReference type="Proteomes" id="UP000199504">
    <property type="component" value="Unassembled WGS sequence"/>
</dbReference>